<dbReference type="NCBIfam" id="TIGR00543">
    <property type="entry name" value="isochor_syn"/>
    <property type="match status" value="1"/>
</dbReference>
<dbReference type="PANTHER" id="PTHR42839">
    <property type="entry name" value="ISOCHORISMATE SYNTHASE ENTC"/>
    <property type="match status" value="1"/>
</dbReference>
<dbReference type="OrthoDB" id="9806579at2"/>
<evidence type="ECO:0000313" key="9">
    <source>
        <dbReference type="Proteomes" id="UP000181951"/>
    </source>
</evidence>
<gene>
    <name evidence="8" type="ORF">SAMN05216267_1002214</name>
</gene>
<dbReference type="EC" id="5.4.4.2" evidence="3"/>
<dbReference type="Proteomes" id="UP000181951">
    <property type="component" value="Unassembled WGS sequence"/>
</dbReference>
<dbReference type="Gene3D" id="3.60.120.10">
    <property type="entry name" value="Anthranilate synthase"/>
    <property type="match status" value="1"/>
</dbReference>
<dbReference type="GO" id="GO:0008909">
    <property type="term" value="F:isochorismate synthase activity"/>
    <property type="evidence" value="ECO:0007669"/>
    <property type="project" value="UniProtKB-EC"/>
</dbReference>
<comment type="catalytic activity">
    <reaction evidence="1">
        <text>chorismate = isochorismate</text>
        <dbReference type="Rhea" id="RHEA:18985"/>
        <dbReference type="ChEBI" id="CHEBI:29748"/>
        <dbReference type="ChEBI" id="CHEBI:29780"/>
        <dbReference type="EC" id="5.4.4.2"/>
    </reaction>
</comment>
<organism evidence="8 9">
    <name type="scientific">Actinacidiphila rubida</name>
    <dbReference type="NCBI Taxonomy" id="310780"/>
    <lineage>
        <taxon>Bacteria</taxon>
        <taxon>Bacillati</taxon>
        <taxon>Actinomycetota</taxon>
        <taxon>Actinomycetes</taxon>
        <taxon>Kitasatosporales</taxon>
        <taxon>Streptomycetaceae</taxon>
        <taxon>Actinacidiphila</taxon>
    </lineage>
</organism>
<accession>A0A1H8EHE8</accession>
<evidence type="ECO:0000256" key="2">
    <source>
        <dbReference type="ARBA" id="ARBA00005297"/>
    </source>
</evidence>
<reference evidence="8 9" key="1">
    <citation type="submission" date="2016-10" db="EMBL/GenBank/DDBJ databases">
        <authorList>
            <person name="de Groot N.N."/>
        </authorList>
    </citation>
    <scope>NUCLEOTIDE SEQUENCE [LARGE SCALE GENOMIC DNA]</scope>
    <source>
        <strain evidence="8 9">CGMCC 4.2026</strain>
    </source>
</reference>
<evidence type="ECO:0000256" key="6">
    <source>
        <dbReference type="SAM" id="MobiDB-lite"/>
    </source>
</evidence>
<dbReference type="InterPro" id="IPR004561">
    <property type="entry name" value="IsoChor_synthase"/>
</dbReference>
<dbReference type="STRING" id="310780.SAMN05216267_1002214"/>
<feature type="compositionally biased region" description="Low complexity" evidence="6">
    <location>
        <begin position="19"/>
        <end position="36"/>
    </location>
</feature>
<dbReference type="RefSeq" id="WP_079175900.1">
    <property type="nucleotide sequence ID" value="NZ_FODD01000002.1"/>
</dbReference>
<feature type="domain" description="Chorismate-utilising enzyme C-terminal" evidence="7">
    <location>
        <begin position="256"/>
        <end position="509"/>
    </location>
</feature>
<keyword evidence="9" id="KW-1185">Reference proteome</keyword>
<dbReference type="InterPro" id="IPR015890">
    <property type="entry name" value="Chorismate_C"/>
</dbReference>
<feature type="region of interest" description="Disordered" evidence="6">
    <location>
        <begin position="1"/>
        <end position="41"/>
    </location>
</feature>
<dbReference type="PANTHER" id="PTHR42839:SF2">
    <property type="entry name" value="ISOCHORISMATE SYNTHASE ENTC"/>
    <property type="match status" value="1"/>
</dbReference>
<evidence type="ECO:0000256" key="3">
    <source>
        <dbReference type="ARBA" id="ARBA00012824"/>
    </source>
</evidence>
<comment type="similarity">
    <text evidence="2">Belongs to the isochorismate synthase family.</text>
</comment>
<evidence type="ECO:0000313" key="8">
    <source>
        <dbReference type="EMBL" id="SEN19001.1"/>
    </source>
</evidence>
<protein>
    <recommendedName>
        <fullName evidence="3">isochorismate synthase</fullName>
        <ecNumber evidence="3">5.4.4.2</ecNumber>
    </recommendedName>
    <alternativeName>
        <fullName evidence="5">Isochorismate mutase</fullName>
    </alternativeName>
</protein>
<name>A0A1H8EHE8_9ACTN</name>
<dbReference type="EMBL" id="FODD01000002">
    <property type="protein sequence ID" value="SEN19001.1"/>
    <property type="molecule type" value="Genomic_DNA"/>
</dbReference>
<evidence type="ECO:0000256" key="5">
    <source>
        <dbReference type="ARBA" id="ARBA00041564"/>
    </source>
</evidence>
<dbReference type="InterPro" id="IPR005801">
    <property type="entry name" value="ADC_synthase"/>
</dbReference>
<evidence type="ECO:0000256" key="1">
    <source>
        <dbReference type="ARBA" id="ARBA00000799"/>
    </source>
</evidence>
<dbReference type="SUPFAM" id="SSF56322">
    <property type="entry name" value="ADC synthase"/>
    <property type="match status" value="1"/>
</dbReference>
<evidence type="ECO:0000259" key="7">
    <source>
        <dbReference type="Pfam" id="PF00425"/>
    </source>
</evidence>
<keyword evidence="4" id="KW-0413">Isomerase</keyword>
<evidence type="ECO:0000256" key="4">
    <source>
        <dbReference type="ARBA" id="ARBA00023235"/>
    </source>
</evidence>
<proteinExistence type="inferred from homology"/>
<dbReference type="AlphaFoldDB" id="A0A1H8EHE8"/>
<dbReference type="Pfam" id="PF00425">
    <property type="entry name" value="Chorismate_bind"/>
    <property type="match status" value="1"/>
</dbReference>
<sequence>MSLDTHPTRRPLPGRQVFRPAAARGPATTHPTGTAPDALGPSFPADLLDVCRRAAAIARREHRPVLASCRTVAPQPPPIDLWSHGRTRTERSLLWQSAWGGDFLVGLGTAHDLTARGDGRVAAVRADWQRLSTGPVLGGPPAEGTSGSGPVLVGGFSFAPARTPSPSAWPDGLMWVPALQIRGTNSGAGGADSAAEVRLNAVLHPGDDPVRTARSLLRLAARCLTAPPAPHPSADAAADSCAPAVAALTEEVPPAEDWKHLVRRAVRHIGAGGFEKVVLAREVRVTSTAPFDLPVALRRLERTHPHATVFAVGHGSRTFLGATPEYLVRLTGRSVHTLGLAGTAPRGATPAQDAALARELAASAKIRHEHDVVVRALRDALRDACTAVTEAPAPRVVQLPHVQHLSTAVEGRLADESAGILDLVERLHPTPALGGHPRAQSLDWLADNEGIDRGWYAAPVGWTDLAGQGEFAVAIRSGVVDSHTASLYAGCGIVTGSDPDDEYAETCAKLRPMLQALGIG</sequence>